<sequence>MCRFSIGQICCHREALPIFFTYPIASLVVIRVCETDQNKGKSRATCLAVVEFA</sequence>
<dbReference type="Proteomes" id="UP000434172">
    <property type="component" value="Unassembled WGS sequence"/>
</dbReference>
<gene>
    <name evidence="1" type="ORF">GQ607_013667</name>
</gene>
<name>A0A8H3VYY1_9PEZI</name>
<dbReference type="AlphaFoldDB" id="A0A8H3VYY1"/>
<dbReference type="EMBL" id="WOWK01000100">
    <property type="protein sequence ID" value="KAF0319126.1"/>
    <property type="molecule type" value="Genomic_DNA"/>
</dbReference>
<evidence type="ECO:0000313" key="1">
    <source>
        <dbReference type="EMBL" id="KAF0319126.1"/>
    </source>
</evidence>
<protein>
    <submittedName>
        <fullName evidence="1">Uncharacterized protein</fullName>
    </submittedName>
</protein>
<organism evidence="1 2">
    <name type="scientific">Colletotrichum asianum</name>
    <dbReference type="NCBI Taxonomy" id="702518"/>
    <lineage>
        <taxon>Eukaryota</taxon>
        <taxon>Fungi</taxon>
        <taxon>Dikarya</taxon>
        <taxon>Ascomycota</taxon>
        <taxon>Pezizomycotina</taxon>
        <taxon>Sordariomycetes</taxon>
        <taxon>Hypocreomycetidae</taxon>
        <taxon>Glomerellales</taxon>
        <taxon>Glomerellaceae</taxon>
        <taxon>Colletotrichum</taxon>
        <taxon>Colletotrichum gloeosporioides species complex</taxon>
    </lineage>
</organism>
<accession>A0A8H3VYY1</accession>
<evidence type="ECO:0000313" key="2">
    <source>
        <dbReference type="Proteomes" id="UP000434172"/>
    </source>
</evidence>
<comment type="caution">
    <text evidence="1">The sequence shown here is derived from an EMBL/GenBank/DDBJ whole genome shotgun (WGS) entry which is preliminary data.</text>
</comment>
<proteinExistence type="predicted"/>
<reference evidence="1 2" key="1">
    <citation type="submission" date="2019-12" db="EMBL/GenBank/DDBJ databases">
        <title>A genome sequence resource for the geographically widespread anthracnose pathogen Colletotrichum asianum.</title>
        <authorList>
            <person name="Meng Y."/>
        </authorList>
    </citation>
    <scope>NUCLEOTIDE SEQUENCE [LARGE SCALE GENOMIC DNA]</scope>
    <source>
        <strain evidence="1 2">ICMP 18580</strain>
    </source>
</reference>
<keyword evidence="2" id="KW-1185">Reference proteome</keyword>